<dbReference type="HOGENOM" id="CLU_056788_8_1_1"/>
<dbReference type="STRING" id="930991.A0A0D0DFR9"/>
<keyword evidence="2" id="KW-1185">Reference proteome</keyword>
<dbReference type="InterPro" id="IPR009057">
    <property type="entry name" value="Homeodomain-like_sf"/>
</dbReference>
<dbReference type="SUPFAM" id="SSF46689">
    <property type="entry name" value="Homeodomain-like"/>
    <property type="match status" value="1"/>
</dbReference>
<organism evidence="1 2">
    <name type="scientific">Paxillus rubicundulus Ve08.2h10</name>
    <dbReference type="NCBI Taxonomy" id="930991"/>
    <lineage>
        <taxon>Eukaryota</taxon>
        <taxon>Fungi</taxon>
        <taxon>Dikarya</taxon>
        <taxon>Basidiomycota</taxon>
        <taxon>Agaricomycotina</taxon>
        <taxon>Agaricomycetes</taxon>
        <taxon>Agaricomycetidae</taxon>
        <taxon>Boletales</taxon>
        <taxon>Paxilineae</taxon>
        <taxon>Paxillaceae</taxon>
        <taxon>Paxillus</taxon>
    </lineage>
</organism>
<feature type="non-terminal residue" evidence="1">
    <location>
        <position position="165"/>
    </location>
</feature>
<reference evidence="2" key="2">
    <citation type="submission" date="2015-01" db="EMBL/GenBank/DDBJ databases">
        <title>Evolutionary Origins and Diversification of the Mycorrhizal Mutualists.</title>
        <authorList>
            <consortium name="DOE Joint Genome Institute"/>
            <consortium name="Mycorrhizal Genomics Consortium"/>
            <person name="Kohler A."/>
            <person name="Kuo A."/>
            <person name="Nagy L.G."/>
            <person name="Floudas D."/>
            <person name="Copeland A."/>
            <person name="Barry K.W."/>
            <person name="Cichocki N."/>
            <person name="Veneault-Fourrey C."/>
            <person name="LaButti K."/>
            <person name="Lindquist E.A."/>
            <person name="Lipzen A."/>
            <person name="Lundell T."/>
            <person name="Morin E."/>
            <person name="Murat C."/>
            <person name="Riley R."/>
            <person name="Ohm R."/>
            <person name="Sun H."/>
            <person name="Tunlid A."/>
            <person name="Henrissat B."/>
            <person name="Grigoriev I.V."/>
            <person name="Hibbett D.S."/>
            <person name="Martin F."/>
        </authorList>
    </citation>
    <scope>NUCLEOTIDE SEQUENCE [LARGE SCALE GENOMIC DNA]</scope>
    <source>
        <strain evidence="2">Ve08.2h10</strain>
    </source>
</reference>
<proteinExistence type="predicted"/>
<reference evidence="1 2" key="1">
    <citation type="submission" date="2014-04" db="EMBL/GenBank/DDBJ databases">
        <authorList>
            <consortium name="DOE Joint Genome Institute"/>
            <person name="Kuo A."/>
            <person name="Kohler A."/>
            <person name="Jargeat P."/>
            <person name="Nagy L.G."/>
            <person name="Floudas D."/>
            <person name="Copeland A."/>
            <person name="Barry K.W."/>
            <person name="Cichocki N."/>
            <person name="Veneault-Fourrey C."/>
            <person name="LaButti K."/>
            <person name="Lindquist E.A."/>
            <person name="Lipzen A."/>
            <person name="Lundell T."/>
            <person name="Morin E."/>
            <person name="Murat C."/>
            <person name="Sun H."/>
            <person name="Tunlid A."/>
            <person name="Henrissat B."/>
            <person name="Grigoriev I.V."/>
            <person name="Hibbett D.S."/>
            <person name="Martin F."/>
            <person name="Nordberg H.P."/>
            <person name="Cantor M.N."/>
            <person name="Hua S.X."/>
        </authorList>
    </citation>
    <scope>NUCLEOTIDE SEQUENCE [LARGE SCALE GENOMIC DNA]</scope>
    <source>
        <strain evidence="1 2">Ve08.2h10</strain>
    </source>
</reference>
<name>A0A0D0DFR9_9AGAM</name>
<gene>
    <name evidence="1" type="ORF">PAXRUDRAFT_90651</name>
</gene>
<dbReference type="EMBL" id="KN827368">
    <property type="protein sequence ID" value="KIK76650.1"/>
    <property type="molecule type" value="Genomic_DNA"/>
</dbReference>
<evidence type="ECO:0000313" key="2">
    <source>
        <dbReference type="Proteomes" id="UP000054538"/>
    </source>
</evidence>
<dbReference type="Proteomes" id="UP000054538">
    <property type="component" value="Unassembled WGS sequence"/>
</dbReference>
<dbReference type="AlphaFoldDB" id="A0A0D0DFR9"/>
<protein>
    <submittedName>
        <fullName evidence="1">Uncharacterized protein</fullName>
    </submittedName>
</protein>
<accession>A0A0D0DFR9</accession>
<dbReference type="PANTHER" id="PTHR48472:SF1">
    <property type="entry name" value="TC1-LIKE TRANSPOSASE DDE DOMAIN-CONTAINING PROTEIN"/>
    <property type="match status" value="1"/>
</dbReference>
<sequence>LQEQIIIWYHELQLLVEQIVTLSGISHTAVYDILQLYDDFGTVVNPLALPPGQKRQLTHTDLVFVQGLLDACPTIYLDEIEESLSHQRDVHISLATLSCQLHHLCVTNKDIAHEALERDDLLRATWQGEISCFHSHQLVFLDEVGVDDHTGKRRRGWSVTGRACV</sequence>
<evidence type="ECO:0000313" key="1">
    <source>
        <dbReference type="EMBL" id="KIK76650.1"/>
    </source>
</evidence>
<dbReference type="OrthoDB" id="3022198at2759"/>
<dbReference type="PANTHER" id="PTHR48472">
    <property type="entry name" value="TC1-LIKE TRANSPOSASE DDE DOMAIN-CONTAINING PROTEIN"/>
    <property type="match status" value="1"/>
</dbReference>
<feature type="non-terminal residue" evidence="1">
    <location>
        <position position="1"/>
    </location>
</feature>
<dbReference type="InParanoid" id="A0A0D0DFR9"/>